<evidence type="ECO:0000256" key="1">
    <source>
        <dbReference type="ARBA" id="ARBA00004141"/>
    </source>
</evidence>
<evidence type="ECO:0000256" key="6">
    <source>
        <dbReference type="SAM" id="Phobius"/>
    </source>
</evidence>
<dbReference type="InterPro" id="IPR045225">
    <property type="entry name" value="Uracil/uridine/allantoin_perm"/>
</dbReference>
<evidence type="ECO:0000256" key="4">
    <source>
        <dbReference type="ARBA" id="ARBA00022989"/>
    </source>
</evidence>
<keyword evidence="4 6" id="KW-1133">Transmembrane helix</keyword>
<evidence type="ECO:0000313" key="7">
    <source>
        <dbReference type="EMBL" id="CDK29739.1"/>
    </source>
</evidence>
<dbReference type="InterPro" id="IPR012681">
    <property type="entry name" value="NCS1"/>
</dbReference>
<feature type="transmembrane region" description="Helical" evidence="6">
    <location>
        <begin position="361"/>
        <end position="380"/>
    </location>
</feature>
<dbReference type="Proteomes" id="UP000019384">
    <property type="component" value="Unassembled WGS sequence"/>
</dbReference>
<dbReference type="PANTHER" id="PTHR30618:SF15">
    <property type="entry name" value="NICOTINAMIDE RIBOSIDE TRANSPORTER 1-RELATED"/>
    <property type="match status" value="1"/>
</dbReference>
<dbReference type="AlphaFoldDB" id="W6MSQ3"/>
<dbReference type="HOGENOM" id="CLU_021555_3_0_1"/>
<dbReference type="NCBIfam" id="TIGR00800">
    <property type="entry name" value="ncs1"/>
    <property type="match status" value="1"/>
</dbReference>
<organism evidence="7 8">
    <name type="scientific">Kuraishia capsulata CBS 1993</name>
    <dbReference type="NCBI Taxonomy" id="1382522"/>
    <lineage>
        <taxon>Eukaryota</taxon>
        <taxon>Fungi</taxon>
        <taxon>Dikarya</taxon>
        <taxon>Ascomycota</taxon>
        <taxon>Saccharomycotina</taxon>
        <taxon>Pichiomycetes</taxon>
        <taxon>Pichiales</taxon>
        <taxon>Pichiaceae</taxon>
        <taxon>Kuraishia</taxon>
    </lineage>
</organism>
<feature type="transmembrane region" description="Helical" evidence="6">
    <location>
        <begin position="432"/>
        <end position="453"/>
    </location>
</feature>
<evidence type="ECO:0000256" key="5">
    <source>
        <dbReference type="ARBA" id="ARBA00023136"/>
    </source>
</evidence>
<dbReference type="RefSeq" id="XP_022461722.1">
    <property type="nucleotide sequence ID" value="XM_022601874.1"/>
</dbReference>
<feature type="transmembrane region" description="Helical" evidence="6">
    <location>
        <begin position="71"/>
        <end position="95"/>
    </location>
</feature>
<evidence type="ECO:0000256" key="2">
    <source>
        <dbReference type="ARBA" id="ARBA00008974"/>
    </source>
</evidence>
<evidence type="ECO:0008006" key="9">
    <source>
        <dbReference type="Google" id="ProtNLM"/>
    </source>
</evidence>
<feature type="transmembrane region" description="Helical" evidence="6">
    <location>
        <begin position="107"/>
        <end position="128"/>
    </location>
</feature>
<accession>W6MSQ3</accession>
<evidence type="ECO:0000313" key="8">
    <source>
        <dbReference type="Proteomes" id="UP000019384"/>
    </source>
</evidence>
<dbReference type="OrthoDB" id="2018619at2759"/>
<protein>
    <recommendedName>
        <fullName evidence="9">Thiamine transporter</fullName>
    </recommendedName>
</protein>
<dbReference type="CDD" id="cd11482">
    <property type="entry name" value="SLC-NCS1sbd_NRT1-like"/>
    <property type="match status" value="1"/>
</dbReference>
<reference evidence="7" key="2">
    <citation type="submission" date="2014-02" db="EMBL/GenBank/DDBJ databases">
        <title>Complete DNA sequence of /Kuraishia capsulata/ illustrates novel genomic features among budding yeasts (/Saccharomycotina/).</title>
        <authorList>
            <person name="Morales L."/>
            <person name="Noel B."/>
            <person name="Porcel B."/>
            <person name="Marcet-Houben M."/>
            <person name="Hullo M-F."/>
            <person name="Sacerdot C."/>
            <person name="Tekaia F."/>
            <person name="Leh-Louis V."/>
            <person name="Despons L."/>
            <person name="Khanna V."/>
            <person name="Aury J-M."/>
            <person name="Barbe V."/>
            <person name="Couloux A."/>
            <person name="Labadie K."/>
            <person name="Pelletier E."/>
            <person name="Souciet J-L."/>
            <person name="Boekhout T."/>
            <person name="Gabaldon T."/>
            <person name="Wincker P."/>
            <person name="Dujon B."/>
        </authorList>
    </citation>
    <scope>NUCLEOTIDE SEQUENCE</scope>
    <source>
        <strain evidence="7">CBS 1993</strain>
    </source>
</reference>
<keyword evidence="5 6" id="KW-0472">Membrane</keyword>
<dbReference type="EMBL" id="HG793131">
    <property type="protein sequence ID" value="CDK29739.1"/>
    <property type="molecule type" value="Genomic_DNA"/>
</dbReference>
<name>W6MSQ3_9ASCO</name>
<evidence type="ECO:0000256" key="3">
    <source>
        <dbReference type="ARBA" id="ARBA00022692"/>
    </source>
</evidence>
<comment type="subcellular location">
    <subcellularLocation>
        <location evidence="1">Membrane</location>
        <topology evidence="1">Multi-pass membrane protein</topology>
    </subcellularLocation>
</comment>
<feature type="transmembrane region" description="Helical" evidence="6">
    <location>
        <begin position="473"/>
        <end position="492"/>
    </location>
</feature>
<feature type="transmembrane region" description="Helical" evidence="6">
    <location>
        <begin position="232"/>
        <end position="252"/>
    </location>
</feature>
<dbReference type="Pfam" id="PF02133">
    <property type="entry name" value="Transp_cyt_pur"/>
    <property type="match status" value="1"/>
</dbReference>
<keyword evidence="3 6" id="KW-0812">Transmembrane</keyword>
<sequence length="583" mass="64693">MSFLKGFEIKSVQGKKTTTWINKDIAPLPAARRTWDVLTFLGFWNTGNFTASSYSGGSSLVSLGLSIPQTVGILMVAKVFVVISAVMNGWVGARFHIGFTVTQRQVFGVYGSGLGIAMRIILGVVWYGSGGWMGGLCLGTLLSTIFPTYQNMKNTFPESVNMTTKDCVSYLLYQLICMLLLAFKPEKIYKPVTVVAFYNFLTMIAIVSWARTKAGSIGPLVHTTTTASGSELGWIWMYGLTSTYGGIASGIANQPDFARFARKETDPILGNFLGLWFFSILVPVIGIITTSCLLKVYGAEYWNPIYVVQLWLETDYGPKSRAAAFFASLGFTFAQMVNNVVENGIPGGMDMAGVCPKYINIFRGSIIISLLSWCVCPWTFYNTSSIFVTVMSSFSVFMVPLIGVCLCDFWFVRGRKIFLLDLYHGGKDGKYFYTKGCNFRALAAWTVAFTLNLPGMIHQINPDIYVAQGMYDYYRGNLFFGGALSMSLYYLFCRIWPIDGAGETDESDYFGTFTTEEATRLGIIPFDDIPVAEAELLSEKYPFLANHGLASEKGNEFDVNVVELDAPGTLNKLKRWFGKYFET</sequence>
<dbReference type="GeneID" id="34523110"/>
<feature type="transmembrane region" description="Helical" evidence="6">
    <location>
        <begin position="273"/>
        <end position="297"/>
    </location>
</feature>
<proteinExistence type="inferred from homology"/>
<reference evidence="7" key="1">
    <citation type="submission" date="2013-12" db="EMBL/GenBank/DDBJ databases">
        <authorList>
            <person name="Genoscope - CEA"/>
        </authorList>
    </citation>
    <scope>NUCLEOTIDE SEQUENCE</scope>
    <source>
        <strain evidence="7">CBS 1993</strain>
    </source>
</reference>
<feature type="transmembrane region" description="Helical" evidence="6">
    <location>
        <begin position="386"/>
        <end position="411"/>
    </location>
</feature>
<gene>
    <name evidence="7" type="ORF">KUCA_T00005732001</name>
</gene>
<dbReference type="PANTHER" id="PTHR30618">
    <property type="entry name" value="NCS1 FAMILY PURINE/PYRIMIDINE TRANSPORTER"/>
    <property type="match status" value="1"/>
</dbReference>
<dbReference type="GO" id="GO:0005886">
    <property type="term" value="C:plasma membrane"/>
    <property type="evidence" value="ECO:0007669"/>
    <property type="project" value="TreeGrafter"/>
</dbReference>
<comment type="similarity">
    <text evidence="2">Belongs to the purine-cytosine permease (2.A.39) family.</text>
</comment>
<keyword evidence="8" id="KW-1185">Reference proteome</keyword>
<dbReference type="InterPro" id="IPR001248">
    <property type="entry name" value="Pur-cyt_permease"/>
</dbReference>
<dbReference type="GO" id="GO:0015205">
    <property type="term" value="F:nucleobase transmembrane transporter activity"/>
    <property type="evidence" value="ECO:0007669"/>
    <property type="project" value="TreeGrafter"/>
</dbReference>
<dbReference type="Gene3D" id="1.10.4160.10">
    <property type="entry name" value="Hydantoin permease"/>
    <property type="match status" value="1"/>
</dbReference>
<feature type="transmembrane region" description="Helical" evidence="6">
    <location>
        <begin position="195"/>
        <end position="212"/>
    </location>
</feature>